<gene>
    <name evidence="1" type="ORF">LCGC14_1096990</name>
</gene>
<reference evidence="1" key="1">
    <citation type="journal article" date="2015" name="Nature">
        <title>Complex archaea that bridge the gap between prokaryotes and eukaryotes.</title>
        <authorList>
            <person name="Spang A."/>
            <person name="Saw J.H."/>
            <person name="Jorgensen S.L."/>
            <person name="Zaremba-Niedzwiedzka K."/>
            <person name="Martijn J."/>
            <person name="Lind A.E."/>
            <person name="van Eijk R."/>
            <person name="Schleper C."/>
            <person name="Guy L."/>
            <person name="Ettema T.J."/>
        </authorList>
    </citation>
    <scope>NUCLEOTIDE SEQUENCE</scope>
</reference>
<organism evidence="1">
    <name type="scientific">marine sediment metagenome</name>
    <dbReference type="NCBI Taxonomy" id="412755"/>
    <lineage>
        <taxon>unclassified sequences</taxon>
        <taxon>metagenomes</taxon>
        <taxon>ecological metagenomes</taxon>
    </lineage>
</organism>
<dbReference type="EMBL" id="LAZR01004914">
    <property type="protein sequence ID" value="KKN04485.1"/>
    <property type="molecule type" value="Genomic_DNA"/>
</dbReference>
<dbReference type="AlphaFoldDB" id="A0A0F9MAQ2"/>
<dbReference type="CDD" id="cd08054">
    <property type="entry name" value="gp6"/>
    <property type="match status" value="1"/>
</dbReference>
<dbReference type="Pfam" id="PF05135">
    <property type="entry name" value="Phage_connect_1"/>
    <property type="match status" value="1"/>
</dbReference>
<dbReference type="InterPro" id="IPR021146">
    <property type="entry name" value="Phage_gp6-like_head-tail"/>
</dbReference>
<sequence length="221" mass="24568">MVVTYALTTLASVKEFMGITDTSQDARLESLIDSITDQIEGMCGGRRFALETQTEELHDGGEDKVFLNNFPIVVPPTILVERRTGNISTPSWVAFTADEFVPYLKAGYLQFFGRTPGKHFHNNDASIFATPTLTEGHRNIRVTYDAGFAVIPFDLELLANQMVSSAFNRSSSVGIKKESVEGASVEYFGEQQSTQVHTSLLTLEQQAVINKYRRYNVGQNL</sequence>
<name>A0A0F9MAQ2_9ZZZZ</name>
<evidence type="ECO:0000313" key="1">
    <source>
        <dbReference type="EMBL" id="KKN04485.1"/>
    </source>
</evidence>
<protein>
    <submittedName>
        <fullName evidence="1">Uncharacterized protein</fullName>
    </submittedName>
</protein>
<accession>A0A0F9MAQ2</accession>
<comment type="caution">
    <text evidence="1">The sequence shown here is derived from an EMBL/GenBank/DDBJ whole genome shotgun (WGS) entry which is preliminary data.</text>
</comment>
<proteinExistence type="predicted"/>